<organism evidence="4">
    <name type="scientific">Lygus hesperus</name>
    <name type="common">Western plant bug</name>
    <dbReference type="NCBI Taxonomy" id="30085"/>
    <lineage>
        <taxon>Eukaryota</taxon>
        <taxon>Metazoa</taxon>
        <taxon>Ecdysozoa</taxon>
        <taxon>Arthropoda</taxon>
        <taxon>Hexapoda</taxon>
        <taxon>Insecta</taxon>
        <taxon>Pterygota</taxon>
        <taxon>Neoptera</taxon>
        <taxon>Paraneoptera</taxon>
        <taxon>Hemiptera</taxon>
        <taxon>Heteroptera</taxon>
        <taxon>Panheteroptera</taxon>
        <taxon>Cimicomorpha</taxon>
        <taxon>Miridae</taxon>
        <taxon>Mirini</taxon>
        <taxon>Lygus</taxon>
    </lineage>
</organism>
<protein>
    <submittedName>
        <fullName evidence="4">Multidrug resistance-associated protein 1</fullName>
    </submittedName>
</protein>
<dbReference type="InterPro" id="IPR050173">
    <property type="entry name" value="ABC_transporter_C-like"/>
</dbReference>
<accession>A0A0A9YSP6</accession>
<dbReference type="GO" id="GO:0016887">
    <property type="term" value="F:ATP hydrolysis activity"/>
    <property type="evidence" value="ECO:0007669"/>
    <property type="project" value="InterPro"/>
</dbReference>
<name>A0A0A9YSP6_LYGHE</name>
<evidence type="ECO:0000313" key="4">
    <source>
        <dbReference type="EMBL" id="JAG34626.1"/>
    </source>
</evidence>
<evidence type="ECO:0000259" key="3">
    <source>
        <dbReference type="Pfam" id="PF00005"/>
    </source>
</evidence>
<dbReference type="EMBL" id="GBHO01008978">
    <property type="protein sequence ID" value="JAG34626.1"/>
    <property type="molecule type" value="Transcribed_RNA"/>
</dbReference>
<dbReference type="Gene3D" id="3.40.50.300">
    <property type="entry name" value="P-loop containing nucleotide triphosphate hydrolases"/>
    <property type="match status" value="1"/>
</dbReference>
<dbReference type="PANTHER" id="PTHR24223">
    <property type="entry name" value="ATP-BINDING CASSETTE SUB-FAMILY C"/>
    <property type="match status" value="1"/>
</dbReference>
<dbReference type="AlphaFoldDB" id="A0A0A9YSP6"/>
<dbReference type="EMBL" id="GDHC01014187">
    <property type="protein sequence ID" value="JAQ04442.1"/>
    <property type="molecule type" value="Transcribed_RNA"/>
</dbReference>
<dbReference type="GO" id="GO:0016020">
    <property type="term" value="C:membrane"/>
    <property type="evidence" value="ECO:0007669"/>
    <property type="project" value="TreeGrafter"/>
</dbReference>
<dbReference type="Pfam" id="PF00005">
    <property type="entry name" value="ABC_tran"/>
    <property type="match status" value="1"/>
</dbReference>
<reference evidence="4" key="2">
    <citation type="submission" date="2014-07" db="EMBL/GenBank/DDBJ databases">
        <authorList>
            <person name="Hull J."/>
        </authorList>
    </citation>
    <scope>NUCLEOTIDE SEQUENCE</scope>
</reference>
<reference evidence="5" key="3">
    <citation type="journal article" date="2016" name="Gigascience">
        <title>De novo construction of an expanded transcriptome assembly for the western tarnished plant bug, Lygus hesperus.</title>
        <authorList>
            <person name="Tassone E.E."/>
            <person name="Geib S.M."/>
            <person name="Hall B."/>
            <person name="Fabrick J.A."/>
            <person name="Brent C.S."/>
            <person name="Hull J.J."/>
        </authorList>
    </citation>
    <scope>NUCLEOTIDE SEQUENCE</scope>
</reference>
<dbReference type="GO" id="GO:0005524">
    <property type="term" value="F:ATP binding"/>
    <property type="evidence" value="ECO:0007669"/>
    <property type="project" value="UniProtKB-KW"/>
</dbReference>
<gene>
    <name evidence="4" type="primary">ABCC1_1</name>
    <name evidence="4" type="ORF">CM83_101457</name>
    <name evidence="5" type="ORF">g.9015</name>
</gene>
<reference evidence="4" key="1">
    <citation type="journal article" date="2014" name="PLoS ONE">
        <title>Transcriptome-Based Identification of ABC Transporters in the Western Tarnished Plant Bug Lygus hesperus.</title>
        <authorList>
            <person name="Hull J.J."/>
            <person name="Chaney K."/>
            <person name="Geib S.M."/>
            <person name="Fabrick J.A."/>
            <person name="Brent C.S."/>
            <person name="Walsh D."/>
            <person name="Lavine L.C."/>
        </authorList>
    </citation>
    <scope>NUCLEOTIDE SEQUENCE</scope>
</reference>
<dbReference type="SUPFAM" id="SSF52540">
    <property type="entry name" value="P-loop containing nucleoside triphosphate hydrolases"/>
    <property type="match status" value="1"/>
</dbReference>
<evidence type="ECO:0000313" key="5">
    <source>
        <dbReference type="EMBL" id="JAQ04442.1"/>
    </source>
</evidence>
<dbReference type="InterPro" id="IPR003439">
    <property type="entry name" value="ABC_transporter-like_ATP-bd"/>
</dbReference>
<feature type="domain" description="ABC transporter" evidence="3">
    <location>
        <begin position="6"/>
        <end position="109"/>
    </location>
</feature>
<sequence length="110" mass="12503">MAEILCGEIRIDGVNIHHMGVGDVRRSVSIIPQQPVLFSGTVRYNLDPFSLYSDEDLYTTLERANMLKTILELEDKLQHRVAEYGTNFSQGQRQLLCIARALLRNSKVIV</sequence>
<keyword evidence="2" id="KW-0067">ATP-binding</keyword>
<keyword evidence="1" id="KW-0547">Nucleotide-binding</keyword>
<dbReference type="InterPro" id="IPR027417">
    <property type="entry name" value="P-loop_NTPase"/>
</dbReference>
<proteinExistence type="predicted"/>
<evidence type="ECO:0000256" key="2">
    <source>
        <dbReference type="ARBA" id="ARBA00022840"/>
    </source>
</evidence>
<dbReference type="GO" id="GO:0042626">
    <property type="term" value="F:ATPase-coupled transmembrane transporter activity"/>
    <property type="evidence" value="ECO:0007669"/>
    <property type="project" value="TreeGrafter"/>
</dbReference>
<evidence type="ECO:0000256" key="1">
    <source>
        <dbReference type="ARBA" id="ARBA00022741"/>
    </source>
</evidence>